<feature type="transmembrane region" description="Helical" evidence="1">
    <location>
        <begin position="6"/>
        <end position="30"/>
    </location>
</feature>
<keyword evidence="1" id="KW-0812">Transmembrane</keyword>
<keyword evidence="1" id="KW-0472">Membrane</keyword>
<dbReference type="Proteomes" id="UP001175271">
    <property type="component" value="Unassembled WGS sequence"/>
</dbReference>
<feature type="transmembrane region" description="Helical" evidence="1">
    <location>
        <begin position="75"/>
        <end position="99"/>
    </location>
</feature>
<comment type="caution">
    <text evidence="2">The sequence shown here is derived from an EMBL/GenBank/DDBJ whole genome shotgun (WGS) entry which is preliminary data.</text>
</comment>
<dbReference type="EMBL" id="JAUCMV010000001">
    <property type="protein sequence ID" value="KAK0427006.1"/>
    <property type="molecule type" value="Genomic_DNA"/>
</dbReference>
<keyword evidence="3" id="KW-1185">Reference proteome</keyword>
<evidence type="ECO:0000256" key="1">
    <source>
        <dbReference type="SAM" id="Phobius"/>
    </source>
</evidence>
<protein>
    <submittedName>
        <fullName evidence="2">Uncharacterized protein</fullName>
    </submittedName>
</protein>
<proteinExistence type="predicted"/>
<organism evidence="2 3">
    <name type="scientific">Steinernema hermaphroditum</name>
    <dbReference type="NCBI Taxonomy" id="289476"/>
    <lineage>
        <taxon>Eukaryota</taxon>
        <taxon>Metazoa</taxon>
        <taxon>Ecdysozoa</taxon>
        <taxon>Nematoda</taxon>
        <taxon>Chromadorea</taxon>
        <taxon>Rhabditida</taxon>
        <taxon>Tylenchina</taxon>
        <taxon>Panagrolaimomorpha</taxon>
        <taxon>Strongyloidoidea</taxon>
        <taxon>Steinernematidae</taxon>
        <taxon>Steinernema</taxon>
    </lineage>
</organism>
<accession>A0AA39M9X0</accession>
<evidence type="ECO:0000313" key="3">
    <source>
        <dbReference type="Proteomes" id="UP001175271"/>
    </source>
</evidence>
<name>A0AA39M9X0_9BILA</name>
<feature type="transmembrane region" description="Helical" evidence="1">
    <location>
        <begin position="120"/>
        <end position="143"/>
    </location>
</feature>
<feature type="transmembrane region" description="Helical" evidence="1">
    <location>
        <begin position="163"/>
        <end position="186"/>
    </location>
</feature>
<evidence type="ECO:0000313" key="2">
    <source>
        <dbReference type="EMBL" id="KAK0427006.1"/>
    </source>
</evidence>
<dbReference type="AlphaFoldDB" id="A0AA39M9X0"/>
<reference evidence="2" key="1">
    <citation type="submission" date="2023-06" db="EMBL/GenBank/DDBJ databases">
        <title>Genomic analysis of the entomopathogenic nematode Steinernema hermaphroditum.</title>
        <authorList>
            <person name="Schwarz E.M."/>
            <person name="Heppert J.K."/>
            <person name="Baniya A."/>
            <person name="Schwartz H.T."/>
            <person name="Tan C.-H."/>
            <person name="Antoshechkin I."/>
            <person name="Sternberg P.W."/>
            <person name="Goodrich-Blair H."/>
            <person name="Dillman A.R."/>
        </authorList>
    </citation>
    <scope>NUCLEOTIDE SEQUENCE</scope>
    <source>
        <strain evidence="2">PS9179</strain>
        <tissue evidence="2">Whole animal</tissue>
    </source>
</reference>
<sequence length="284" mass="33011">MELRRLNLAFAYILIPTIFVPVHIRILYILIKRKSFRSMQCYRIIAQMELLTLFIIPFYISMGMTIMLNGELVPVTLVLVSINDCSLNVVTALDVILALNRLRVVCNLQYPRLIDTLIQIIVWLGWTLGLVAVLSPYLGYTYLNDHMVMVPDMRRDWQLPYVLFQTYFGMFCDSVTLLIYTSIASYMGYLKWKKRYPYVCAHDRQLLVQQMVSFAGDLAAQVTYRVMFNIASTSRNVDLVTYLCRAVDFLDILNYIALPPILCLLINRTLRKAVLINYNVHYLS</sequence>
<feature type="transmembrane region" description="Helical" evidence="1">
    <location>
        <begin position="50"/>
        <end position="69"/>
    </location>
</feature>
<gene>
    <name evidence="2" type="ORF">QR680_010013</name>
</gene>
<keyword evidence="1" id="KW-1133">Transmembrane helix</keyword>